<keyword evidence="3" id="KW-0349">Heme</keyword>
<comment type="similarity">
    <text evidence="8">Belongs to the DyP-type peroxidase family.</text>
</comment>
<dbReference type="PROSITE" id="PS51404">
    <property type="entry name" value="DYP_PEROXIDASE"/>
    <property type="match status" value="1"/>
</dbReference>
<evidence type="ECO:0000256" key="1">
    <source>
        <dbReference type="ARBA" id="ARBA00001970"/>
    </source>
</evidence>
<evidence type="ECO:0000256" key="9">
    <source>
        <dbReference type="SAM" id="SignalP"/>
    </source>
</evidence>
<comment type="cofactor">
    <cofactor evidence="1">
        <name>heme b</name>
        <dbReference type="ChEBI" id="CHEBI:60344"/>
    </cofactor>
</comment>
<keyword evidence="4" id="KW-0479">Metal-binding</keyword>
<proteinExistence type="inferred from homology"/>
<dbReference type="InterPro" id="IPR048328">
    <property type="entry name" value="Dyp_perox_C"/>
</dbReference>
<protein>
    <submittedName>
        <fullName evidence="12">Dye-decolorizing peroxidase</fullName>
    </submittedName>
</protein>
<dbReference type="PANTHER" id="PTHR30521:SF4">
    <property type="entry name" value="DEFERROCHELATASE"/>
    <property type="match status" value="1"/>
</dbReference>
<dbReference type="SUPFAM" id="SSF54909">
    <property type="entry name" value="Dimeric alpha+beta barrel"/>
    <property type="match status" value="1"/>
</dbReference>
<evidence type="ECO:0000313" key="13">
    <source>
        <dbReference type="Proteomes" id="UP001219525"/>
    </source>
</evidence>
<dbReference type="GO" id="GO:0005829">
    <property type="term" value="C:cytosol"/>
    <property type="evidence" value="ECO:0007669"/>
    <property type="project" value="TreeGrafter"/>
</dbReference>
<reference evidence="12" key="1">
    <citation type="submission" date="2023-03" db="EMBL/GenBank/DDBJ databases">
        <title>Massive genome expansion in bonnet fungi (Mycena s.s.) driven by repeated elements and novel gene families across ecological guilds.</title>
        <authorList>
            <consortium name="Lawrence Berkeley National Laboratory"/>
            <person name="Harder C.B."/>
            <person name="Miyauchi S."/>
            <person name="Viragh M."/>
            <person name="Kuo A."/>
            <person name="Thoen E."/>
            <person name="Andreopoulos B."/>
            <person name="Lu D."/>
            <person name="Skrede I."/>
            <person name="Drula E."/>
            <person name="Henrissat B."/>
            <person name="Morin E."/>
            <person name="Kohler A."/>
            <person name="Barry K."/>
            <person name="LaButti K."/>
            <person name="Morin E."/>
            <person name="Salamov A."/>
            <person name="Lipzen A."/>
            <person name="Mereny Z."/>
            <person name="Hegedus B."/>
            <person name="Baldrian P."/>
            <person name="Stursova M."/>
            <person name="Weitz H."/>
            <person name="Taylor A."/>
            <person name="Grigoriev I.V."/>
            <person name="Nagy L.G."/>
            <person name="Martin F."/>
            <person name="Kauserud H."/>
        </authorList>
    </citation>
    <scope>NUCLEOTIDE SEQUENCE</scope>
    <source>
        <strain evidence="12">9144</strain>
    </source>
</reference>
<sequence>MRLSTINTLISLGLCAGFVSARSVSGIESRVQKRAASILINPPALPALPSIGEAHAAASNAGLNLSDVQGDILVGMKKNKELFFFFDIADASGFKAKLKSDILPLVTSTSQLLDTSTQLVTALNIAFSQTGLAALGITDNLNDFLFTQGQFANAANLSDPGTGNWVPQFKGTNIHGVILLASDTVDNLNAALAGLQSALGNSIQEIYSLQAAARPGAEQGHEHFGFMDGISNPSVDGFQLSPHPGQAVVPPGEILVGEMGDNVTRPAWAKDGSFLAFRQLQQLVPEFNKFLADNAIKAPGLTEQQGSDLLGARMVGRWKSGAPVFLSPLVDNPALGADNNQNNNFTFAEPGQTRSNATDQTKCPFSAHIRKTRPRADLGLPETNNHHIVRGGIPYGPEVTPDEASSNTTTTERGLAFVGYQSNINNGFQFLQKTWANNPKFLHGGVGFDPIIGANQGNPRVVNGLDPNDQSASLTLMTDFIVSRGGEYFFSPSISAIANTLSV</sequence>
<dbReference type="InterPro" id="IPR006314">
    <property type="entry name" value="Dyp_peroxidase"/>
</dbReference>
<gene>
    <name evidence="12" type="ORF">GGX14DRAFT_433524</name>
</gene>
<accession>A0AAD6YKH1</accession>
<dbReference type="Pfam" id="PF21105">
    <property type="entry name" value="DyP_N"/>
    <property type="match status" value="1"/>
</dbReference>
<feature type="signal peptide" evidence="9">
    <location>
        <begin position="1"/>
        <end position="21"/>
    </location>
</feature>
<evidence type="ECO:0000256" key="5">
    <source>
        <dbReference type="ARBA" id="ARBA00022729"/>
    </source>
</evidence>
<evidence type="ECO:0000256" key="7">
    <source>
        <dbReference type="ARBA" id="ARBA00023004"/>
    </source>
</evidence>
<keyword evidence="2 12" id="KW-0575">Peroxidase</keyword>
<evidence type="ECO:0000256" key="6">
    <source>
        <dbReference type="ARBA" id="ARBA00023002"/>
    </source>
</evidence>
<evidence type="ECO:0000259" key="10">
    <source>
        <dbReference type="Pfam" id="PF20628"/>
    </source>
</evidence>
<dbReference type="Proteomes" id="UP001219525">
    <property type="component" value="Unassembled WGS sequence"/>
</dbReference>
<dbReference type="GO" id="GO:0004601">
    <property type="term" value="F:peroxidase activity"/>
    <property type="evidence" value="ECO:0007669"/>
    <property type="project" value="UniProtKB-KW"/>
</dbReference>
<keyword evidence="5 9" id="KW-0732">Signal</keyword>
<feature type="domain" description="Dyp-type peroxidase C-terminal" evidence="10">
    <location>
        <begin position="224"/>
        <end position="436"/>
    </location>
</feature>
<evidence type="ECO:0000259" key="11">
    <source>
        <dbReference type="Pfam" id="PF21105"/>
    </source>
</evidence>
<name>A0AAD6YKH1_9AGAR</name>
<dbReference type="GO" id="GO:0020037">
    <property type="term" value="F:heme binding"/>
    <property type="evidence" value="ECO:0007669"/>
    <property type="project" value="InterPro"/>
</dbReference>
<feature type="domain" description="DyP dimeric alpha+beta barrel" evidence="11">
    <location>
        <begin position="67"/>
        <end position="215"/>
    </location>
</feature>
<evidence type="ECO:0000256" key="4">
    <source>
        <dbReference type="ARBA" id="ARBA00022723"/>
    </source>
</evidence>
<evidence type="ECO:0000313" key="12">
    <source>
        <dbReference type="EMBL" id="KAJ7220137.1"/>
    </source>
</evidence>
<keyword evidence="7" id="KW-0408">Iron</keyword>
<dbReference type="EMBL" id="JARJCW010000010">
    <property type="protein sequence ID" value="KAJ7220137.1"/>
    <property type="molecule type" value="Genomic_DNA"/>
</dbReference>
<keyword evidence="6" id="KW-0560">Oxidoreductase</keyword>
<evidence type="ECO:0000256" key="2">
    <source>
        <dbReference type="ARBA" id="ARBA00022559"/>
    </source>
</evidence>
<dbReference type="PANTHER" id="PTHR30521">
    <property type="entry name" value="DEFERROCHELATASE/PEROXIDASE"/>
    <property type="match status" value="1"/>
</dbReference>
<dbReference type="InterPro" id="IPR049509">
    <property type="entry name" value="DyP_N"/>
</dbReference>
<dbReference type="AlphaFoldDB" id="A0AAD6YKH1"/>
<feature type="chain" id="PRO_5042082026" evidence="9">
    <location>
        <begin position="22"/>
        <end position="503"/>
    </location>
</feature>
<evidence type="ECO:0000256" key="8">
    <source>
        <dbReference type="ARBA" id="ARBA00025737"/>
    </source>
</evidence>
<dbReference type="GO" id="GO:0046872">
    <property type="term" value="F:metal ion binding"/>
    <property type="evidence" value="ECO:0007669"/>
    <property type="project" value="UniProtKB-KW"/>
</dbReference>
<comment type="caution">
    <text evidence="12">The sequence shown here is derived from an EMBL/GenBank/DDBJ whole genome shotgun (WGS) entry which is preliminary data.</text>
</comment>
<keyword evidence="13" id="KW-1185">Reference proteome</keyword>
<dbReference type="NCBIfam" id="TIGR01413">
    <property type="entry name" value="Dyp_perox_fam"/>
    <property type="match status" value="1"/>
</dbReference>
<dbReference type="InterPro" id="IPR011008">
    <property type="entry name" value="Dimeric_a/b-barrel"/>
</dbReference>
<organism evidence="12 13">
    <name type="scientific">Mycena pura</name>
    <dbReference type="NCBI Taxonomy" id="153505"/>
    <lineage>
        <taxon>Eukaryota</taxon>
        <taxon>Fungi</taxon>
        <taxon>Dikarya</taxon>
        <taxon>Basidiomycota</taxon>
        <taxon>Agaricomycotina</taxon>
        <taxon>Agaricomycetes</taxon>
        <taxon>Agaricomycetidae</taxon>
        <taxon>Agaricales</taxon>
        <taxon>Marasmiineae</taxon>
        <taxon>Mycenaceae</taxon>
        <taxon>Mycena</taxon>
    </lineage>
</organism>
<evidence type="ECO:0000256" key="3">
    <source>
        <dbReference type="ARBA" id="ARBA00022617"/>
    </source>
</evidence>
<dbReference type="Pfam" id="PF20628">
    <property type="entry name" value="Dyp_perox_C"/>
    <property type="match status" value="1"/>
</dbReference>